<evidence type="ECO:0000256" key="1">
    <source>
        <dbReference type="ARBA" id="ARBA00005395"/>
    </source>
</evidence>
<comment type="function">
    <text evidence="5">Acetylates the N-terminal alanine of ribosomal protein bS18.</text>
</comment>
<dbReference type="GO" id="GO:0005840">
    <property type="term" value="C:ribosome"/>
    <property type="evidence" value="ECO:0007669"/>
    <property type="project" value="UniProtKB-KW"/>
</dbReference>
<evidence type="ECO:0000256" key="5">
    <source>
        <dbReference type="RuleBase" id="RU363094"/>
    </source>
</evidence>
<dbReference type="InterPro" id="IPR016181">
    <property type="entry name" value="Acyl_CoA_acyltransferase"/>
</dbReference>
<dbReference type="RefSeq" id="WP_263607497.1">
    <property type="nucleotide sequence ID" value="NZ_JAOVQM010000001.1"/>
</dbReference>
<gene>
    <name evidence="7" type="primary">rimI</name>
    <name evidence="7" type="ORF">N7548_00910</name>
</gene>
<comment type="subcellular location">
    <subcellularLocation>
        <location evidence="5">Cytoplasm</location>
    </subcellularLocation>
</comment>
<keyword evidence="7" id="KW-0689">Ribosomal protein</keyword>
<dbReference type="PANTHER" id="PTHR43420:SF44">
    <property type="entry name" value="ACETYLTRANSFERASE YPEA"/>
    <property type="match status" value="1"/>
</dbReference>
<dbReference type="Proteomes" id="UP001177160">
    <property type="component" value="Unassembled WGS sequence"/>
</dbReference>
<dbReference type="PROSITE" id="PS51186">
    <property type="entry name" value="GNAT"/>
    <property type="match status" value="1"/>
</dbReference>
<dbReference type="InterPro" id="IPR006464">
    <property type="entry name" value="AcTrfase_RimI/Ard1"/>
</dbReference>
<reference evidence="7" key="1">
    <citation type="submission" date="2022-09" db="EMBL/GenBank/DDBJ databases">
        <title>Novel Mycoplasma species identified in domestic and wild animals.</title>
        <authorList>
            <person name="Volokhov D.V."/>
            <person name="Furtak V.A."/>
            <person name="Zagorodnyaya T.A."/>
        </authorList>
    </citation>
    <scope>NUCLEOTIDE SEQUENCE</scope>
    <source>
        <strain evidence="7">Oakley</strain>
    </source>
</reference>
<organism evidence="7 8">
    <name type="scientific">Paracholeplasma manati</name>
    <dbReference type="NCBI Taxonomy" id="591373"/>
    <lineage>
        <taxon>Bacteria</taxon>
        <taxon>Bacillati</taxon>
        <taxon>Mycoplasmatota</taxon>
        <taxon>Mollicutes</taxon>
        <taxon>Acholeplasmatales</taxon>
        <taxon>Acholeplasmataceae</taxon>
        <taxon>Paracholeplasma</taxon>
    </lineage>
</organism>
<proteinExistence type="inferred from homology"/>
<keyword evidence="8" id="KW-1185">Reference proteome</keyword>
<name>A0ABT2Y3S7_9MOLU</name>
<keyword evidence="2 5" id="KW-0963">Cytoplasm</keyword>
<keyword evidence="4 7" id="KW-0012">Acyltransferase</keyword>
<dbReference type="Gene3D" id="3.40.630.30">
    <property type="match status" value="1"/>
</dbReference>
<evidence type="ECO:0000256" key="2">
    <source>
        <dbReference type="ARBA" id="ARBA00022490"/>
    </source>
</evidence>
<dbReference type="GO" id="GO:0008999">
    <property type="term" value="F:protein-N-terminal-alanine acetyltransferase activity"/>
    <property type="evidence" value="ECO:0007669"/>
    <property type="project" value="UniProtKB-EC"/>
</dbReference>
<dbReference type="Pfam" id="PF00583">
    <property type="entry name" value="Acetyltransf_1"/>
    <property type="match status" value="1"/>
</dbReference>
<dbReference type="PANTHER" id="PTHR43420">
    <property type="entry name" value="ACETYLTRANSFERASE"/>
    <property type="match status" value="1"/>
</dbReference>
<dbReference type="EMBL" id="JAOVQM010000001">
    <property type="protein sequence ID" value="MCV2231385.1"/>
    <property type="molecule type" value="Genomic_DNA"/>
</dbReference>
<feature type="domain" description="N-acetyltransferase" evidence="6">
    <location>
        <begin position="1"/>
        <end position="145"/>
    </location>
</feature>
<dbReference type="InterPro" id="IPR000182">
    <property type="entry name" value="GNAT_dom"/>
</dbReference>
<comment type="caution">
    <text evidence="7">The sequence shown here is derived from an EMBL/GenBank/DDBJ whole genome shotgun (WGS) entry which is preliminary data.</text>
</comment>
<keyword evidence="7" id="KW-0687">Ribonucleoprotein</keyword>
<protein>
    <recommendedName>
        <fullName evidence="5">[Ribosomal protein bS18]-alanine N-acetyltransferase</fullName>
        <ecNumber evidence="5">2.3.1.266</ecNumber>
    </recommendedName>
</protein>
<evidence type="ECO:0000313" key="7">
    <source>
        <dbReference type="EMBL" id="MCV2231385.1"/>
    </source>
</evidence>
<accession>A0ABT2Y3S7</accession>
<keyword evidence="3 7" id="KW-0808">Transferase</keyword>
<dbReference type="InterPro" id="IPR050680">
    <property type="entry name" value="YpeA/RimI_acetyltransf"/>
</dbReference>
<dbReference type="NCBIfam" id="TIGR01575">
    <property type="entry name" value="rimI"/>
    <property type="match status" value="1"/>
</dbReference>
<evidence type="ECO:0000256" key="4">
    <source>
        <dbReference type="ARBA" id="ARBA00023315"/>
    </source>
</evidence>
<comment type="similarity">
    <text evidence="1 5">Belongs to the acetyltransferase family. RimI subfamily.</text>
</comment>
<evidence type="ECO:0000259" key="6">
    <source>
        <dbReference type="PROSITE" id="PS51186"/>
    </source>
</evidence>
<dbReference type="SUPFAM" id="SSF55729">
    <property type="entry name" value="Acyl-CoA N-acyltransferases (Nat)"/>
    <property type="match status" value="1"/>
</dbReference>
<evidence type="ECO:0000256" key="3">
    <source>
        <dbReference type="ARBA" id="ARBA00022679"/>
    </source>
</evidence>
<dbReference type="EC" id="2.3.1.266" evidence="5"/>
<dbReference type="CDD" id="cd04301">
    <property type="entry name" value="NAT_SF"/>
    <property type="match status" value="1"/>
</dbReference>
<comment type="catalytic activity">
    <reaction evidence="5">
        <text>N-terminal L-alanyl-[ribosomal protein bS18] + acetyl-CoA = N-terminal N(alpha)-acetyl-L-alanyl-[ribosomal protein bS18] + CoA + H(+)</text>
        <dbReference type="Rhea" id="RHEA:43756"/>
        <dbReference type="Rhea" id="RHEA-COMP:10676"/>
        <dbReference type="Rhea" id="RHEA-COMP:10677"/>
        <dbReference type="ChEBI" id="CHEBI:15378"/>
        <dbReference type="ChEBI" id="CHEBI:57287"/>
        <dbReference type="ChEBI" id="CHEBI:57288"/>
        <dbReference type="ChEBI" id="CHEBI:64718"/>
        <dbReference type="ChEBI" id="CHEBI:83683"/>
        <dbReference type="EC" id="2.3.1.266"/>
    </reaction>
</comment>
<sequence>MIRKMTTDDIDTVVRLEEQVFGHTLGYDMLYNEVNNHDFAHYFVDVQDNEIVGYVGLWINDDIGQIVNFLVKPDKQGQGLGKVWMTFVMDYFKQNQVHIISLEVRETNEKAIRLYESFGFKKSYKRLKYYDNKIDAHVLIWRDNDADISR</sequence>
<evidence type="ECO:0000313" key="8">
    <source>
        <dbReference type="Proteomes" id="UP001177160"/>
    </source>
</evidence>